<reference evidence="8" key="1">
    <citation type="submission" date="2020-06" db="EMBL/GenBank/DDBJ databases">
        <title>WGS assembly of Ceratodon purpureus strain R40.</title>
        <authorList>
            <person name="Carey S.B."/>
            <person name="Jenkins J."/>
            <person name="Shu S."/>
            <person name="Lovell J.T."/>
            <person name="Sreedasyam A."/>
            <person name="Maumus F."/>
            <person name="Tiley G.P."/>
            <person name="Fernandez-Pozo N."/>
            <person name="Barry K."/>
            <person name="Chen C."/>
            <person name="Wang M."/>
            <person name="Lipzen A."/>
            <person name="Daum C."/>
            <person name="Saski C.A."/>
            <person name="Payton A.C."/>
            <person name="Mcbreen J.C."/>
            <person name="Conrad R.E."/>
            <person name="Kollar L.M."/>
            <person name="Olsson S."/>
            <person name="Huttunen S."/>
            <person name="Landis J.B."/>
            <person name="Wickett N.J."/>
            <person name="Johnson M.G."/>
            <person name="Rensing S.A."/>
            <person name="Grimwood J."/>
            <person name="Schmutz J."/>
            <person name="Mcdaniel S.F."/>
        </authorList>
    </citation>
    <scope>NUCLEOTIDE SEQUENCE</scope>
    <source>
        <strain evidence="8">R40</strain>
    </source>
</reference>
<keyword evidence="2" id="KW-0805">Transcription regulation</keyword>
<dbReference type="GO" id="GO:0003677">
    <property type="term" value="F:DNA binding"/>
    <property type="evidence" value="ECO:0007669"/>
    <property type="project" value="UniProtKB-KW"/>
</dbReference>
<feature type="compositionally biased region" description="Low complexity" evidence="6">
    <location>
        <begin position="392"/>
        <end position="409"/>
    </location>
</feature>
<evidence type="ECO:0000256" key="1">
    <source>
        <dbReference type="ARBA" id="ARBA00004123"/>
    </source>
</evidence>
<evidence type="ECO:0000256" key="3">
    <source>
        <dbReference type="ARBA" id="ARBA00023125"/>
    </source>
</evidence>
<dbReference type="OrthoDB" id="1920638at2759"/>
<dbReference type="PROSITE" id="PS51032">
    <property type="entry name" value="AP2_ERF"/>
    <property type="match status" value="1"/>
</dbReference>
<evidence type="ECO:0000313" key="9">
    <source>
        <dbReference type="Proteomes" id="UP000822688"/>
    </source>
</evidence>
<organism evidence="8 9">
    <name type="scientific">Ceratodon purpureus</name>
    <name type="common">Fire moss</name>
    <name type="synonym">Dicranum purpureum</name>
    <dbReference type="NCBI Taxonomy" id="3225"/>
    <lineage>
        <taxon>Eukaryota</taxon>
        <taxon>Viridiplantae</taxon>
        <taxon>Streptophyta</taxon>
        <taxon>Embryophyta</taxon>
        <taxon>Bryophyta</taxon>
        <taxon>Bryophytina</taxon>
        <taxon>Bryopsida</taxon>
        <taxon>Dicranidae</taxon>
        <taxon>Pseudoditrichales</taxon>
        <taxon>Ditrichaceae</taxon>
        <taxon>Ceratodon</taxon>
    </lineage>
</organism>
<dbReference type="AlphaFoldDB" id="A0A8T0IC82"/>
<dbReference type="SMART" id="SM00380">
    <property type="entry name" value="AP2"/>
    <property type="match status" value="1"/>
</dbReference>
<dbReference type="InterPro" id="IPR001471">
    <property type="entry name" value="AP2/ERF_dom"/>
</dbReference>
<dbReference type="Gene3D" id="3.30.730.10">
    <property type="entry name" value="AP2/ERF domain"/>
    <property type="match status" value="1"/>
</dbReference>
<keyword evidence="4" id="KW-0804">Transcription</keyword>
<dbReference type="InterPro" id="IPR016177">
    <property type="entry name" value="DNA-bd_dom_sf"/>
</dbReference>
<protein>
    <recommendedName>
        <fullName evidence="7">AP2/ERF domain-containing protein</fullName>
    </recommendedName>
</protein>
<dbReference type="FunFam" id="3.30.730.10:FF:000001">
    <property type="entry name" value="Ethylene-responsive transcription factor 2"/>
    <property type="match status" value="1"/>
</dbReference>
<dbReference type="CDD" id="cd00018">
    <property type="entry name" value="AP2"/>
    <property type="match status" value="1"/>
</dbReference>
<evidence type="ECO:0000256" key="4">
    <source>
        <dbReference type="ARBA" id="ARBA00023163"/>
    </source>
</evidence>
<feature type="domain" description="AP2/ERF" evidence="7">
    <location>
        <begin position="311"/>
        <end position="369"/>
    </location>
</feature>
<proteinExistence type="predicted"/>
<feature type="region of interest" description="Disordered" evidence="6">
    <location>
        <begin position="292"/>
        <end position="313"/>
    </location>
</feature>
<dbReference type="EMBL" id="CM026424">
    <property type="protein sequence ID" value="KAG0580451.1"/>
    <property type="molecule type" value="Genomic_DNA"/>
</dbReference>
<evidence type="ECO:0000256" key="5">
    <source>
        <dbReference type="ARBA" id="ARBA00023242"/>
    </source>
</evidence>
<comment type="subcellular location">
    <subcellularLocation>
        <location evidence="1">Nucleus</location>
    </subcellularLocation>
</comment>
<dbReference type="PRINTS" id="PR00367">
    <property type="entry name" value="ETHRSPELEMNT"/>
</dbReference>
<evidence type="ECO:0000256" key="2">
    <source>
        <dbReference type="ARBA" id="ARBA00023015"/>
    </source>
</evidence>
<keyword evidence="5" id="KW-0539">Nucleus</keyword>
<dbReference type="InterPro" id="IPR036955">
    <property type="entry name" value="AP2/ERF_dom_sf"/>
</dbReference>
<gene>
    <name evidence="8" type="ORF">KC19_4G174500</name>
</gene>
<sequence>MNIFSFASTKRGRGAVEGKDTGTADFGAAIAATEATTAVLQQQPQQQQLEAFSSQFRNCDPLAALASKGFSPSELYASNEQAGSAMALGGSALLKRSRSDEYARFDSDQKKPCHRAWFLANQLRHSLGPNFAETIGQVVKKEAGLATSTQIDWYPQTSTSLAQECATIPTPPWSSSRFEETLKPKATTDSALLLSQVRPKEEPVSWPDWLNQPRFEGSSIEEPPIQLPLNENDSEDAVLYQMLFEMDSTPKELPPPPILRNPVRPRRVFPEAAAMMTPNPFIKREASTYQDALNSSKAAPPQPKVVRSTPHYRGVRQRPWGKFAAEIRDSARQGARVWLGTFDTAEQAALAYDAAALKMRGCRALLNFPLKAAIPTPSPSTSPSPDEPSPPSSSTSPSPPSSSSSPSSPEQQPTLKCEKSESPPQSDLTTEEDIDVLTAKVEVADSAPLVLELQDLGADYLEDLLSNSHPEMDSRPASPLPSFDGCVSFFADLAGGVSPTPSSMIAATSF</sequence>
<evidence type="ECO:0000256" key="6">
    <source>
        <dbReference type="SAM" id="MobiDB-lite"/>
    </source>
</evidence>
<feature type="region of interest" description="Disordered" evidence="6">
    <location>
        <begin position="375"/>
        <end position="433"/>
    </location>
</feature>
<evidence type="ECO:0000313" key="8">
    <source>
        <dbReference type="EMBL" id="KAG0580451.1"/>
    </source>
</evidence>
<dbReference type="PANTHER" id="PTHR31190">
    <property type="entry name" value="DNA-BINDING DOMAIN"/>
    <property type="match status" value="1"/>
</dbReference>
<accession>A0A8T0IC82</accession>
<dbReference type="Proteomes" id="UP000822688">
    <property type="component" value="Chromosome 4"/>
</dbReference>
<name>A0A8T0IC82_CERPU</name>
<evidence type="ECO:0000259" key="7">
    <source>
        <dbReference type="PROSITE" id="PS51032"/>
    </source>
</evidence>
<dbReference type="InterPro" id="IPR044808">
    <property type="entry name" value="ERF_plant"/>
</dbReference>
<keyword evidence="9" id="KW-1185">Reference proteome</keyword>
<comment type="caution">
    <text evidence="8">The sequence shown here is derived from an EMBL/GenBank/DDBJ whole genome shotgun (WGS) entry which is preliminary data.</text>
</comment>
<dbReference type="GO" id="GO:0009873">
    <property type="term" value="P:ethylene-activated signaling pathway"/>
    <property type="evidence" value="ECO:0007669"/>
    <property type="project" value="InterPro"/>
</dbReference>
<feature type="compositionally biased region" description="Pro residues" evidence="6">
    <location>
        <begin position="376"/>
        <end position="391"/>
    </location>
</feature>
<dbReference type="SUPFAM" id="SSF54171">
    <property type="entry name" value="DNA-binding domain"/>
    <property type="match status" value="1"/>
</dbReference>
<dbReference type="Pfam" id="PF00847">
    <property type="entry name" value="AP2"/>
    <property type="match status" value="1"/>
</dbReference>
<dbReference type="PANTHER" id="PTHR31190:SF374">
    <property type="entry name" value="AP2_ERF DOMAIN-CONTAINING PROTEIN"/>
    <property type="match status" value="1"/>
</dbReference>
<dbReference type="GO" id="GO:0005634">
    <property type="term" value="C:nucleus"/>
    <property type="evidence" value="ECO:0007669"/>
    <property type="project" value="UniProtKB-SubCell"/>
</dbReference>
<dbReference type="GO" id="GO:0003700">
    <property type="term" value="F:DNA-binding transcription factor activity"/>
    <property type="evidence" value="ECO:0007669"/>
    <property type="project" value="InterPro"/>
</dbReference>
<keyword evidence="3" id="KW-0238">DNA-binding</keyword>